<evidence type="ECO:0000256" key="10">
    <source>
        <dbReference type="SAM" id="MobiDB-lite"/>
    </source>
</evidence>
<dbReference type="FunFam" id="2.40.50.140:FF:000278">
    <property type="entry name" value="rRNA biogenesis protein rrp5"/>
    <property type="match status" value="1"/>
</dbReference>
<protein>
    <recommendedName>
        <fullName evidence="8">rRNA biogenesis protein RRP5</fullName>
    </recommendedName>
    <alternativeName>
        <fullName evidence="9">Ribosomal RNA-processing protein 5</fullName>
    </alternativeName>
</protein>
<dbReference type="PANTHER" id="PTHR23270">
    <property type="entry name" value="PROGRAMMED CELL DEATH PROTEIN 11 PRE-RRNA PROCESSING PROTEIN RRP5"/>
    <property type="match status" value="1"/>
</dbReference>
<comment type="function">
    <text evidence="7">Involved in the biogenesis of rRNA. Required for the formation of 18S and 5.8S rRNA.</text>
</comment>
<feature type="region of interest" description="Disordered" evidence="10">
    <location>
        <begin position="1390"/>
        <end position="1425"/>
    </location>
</feature>
<dbReference type="Proteomes" id="UP001310890">
    <property type="component" value="Unassembled WGS sequence"/>
</dbReference>
<dbReference type="Pfam" id="PF24685">
    <property type="entry name" value="OB_RRP5_4th"/>
    <property type="match status" value="1"/>
</dbReference>
<feature type="domain" description="S1 motif" evidence="11">
    <location>
        <begin position="656"/>
        <end position="725"/>
    </location>
</feature>
<evidence type="ECO:0000256" key="1">
    <source>
        <dbReference type="ARBA" id="ARBA00004604"/>
    </source>
</evidence>
<keyword evidence="6" id="KW-0539">Nucleus</keyword>
<dbReference type="SMART" id="SM00386">
    <property type="entry name" value="HAT"/>
    <property type="match status" value="6"/>
</dbReference>
<feature type="domain" description="S1 motif" evidence="11">
    <location>
        <begin position="1312"/>
        <end position="1384"/>
    </location>
</feature>
<evidence type="ECO:0000256" key="6">
    <source>
        <dbReference type="ARBA" id="ARBA00023242"/>
    </source>
</evidence>
<gene>
    <name evidence="12" type="ORF">LTR62_007171</name>
</gene>
<evidence type="ECO:0000313" key="12">
    <source>
        <dbReference type="EMBL" id="KAK5109297.1"/>
    </source>
</evidence>
<dbReference type="InterPro" id="IPR045209">
    <property type="entry name" value="Rrp5"/>
</dbReference>
<feature type="compositionally biased region" description="Basic and acidic residues" evidence="10">
    <location>
        <begin position="1494"/>
        <end position="1512"/>
    </location>
</feature>
<feature type="compositionally biased region" description="Basic and acidic residues" evidence="10">
    <location>
        <begin position="25"/>
        <end position="46"/>
    </location>
</feature>
<feature type="compositionally biased region" description="Acidic residues" evidence="10">
    <location>
        <begin position="1392"/>
        <end position="1417"/>
    </location>
</feature>
<evidence type="ECO:0000256" key="5">
    <source>
        <dbReference type="ARBA" id="ARBA00022737"/>
    </source>
</evidence>
<dbReference type="PROSITE" id="PS50126">
    <property type="entry name" value="S1"/>
    <property type="match status" value="12"/>
</dbReference>
<dbReference type="InterPro" id="IPR048059">
    <property type="entry name" value="Rrp5_S1_rpt_hs1_sc1"/>
</dbReference>
<sequence>MAQVKRKAVTEERPNKKSKSGEAPQDIKAEKAAKPKRTDENGERKPKAPVKSILQREERAFPRGGASVLTPIEHKQIKAQAEHDVLFEQQTGQKAPGREDDDGALFGDETGAVPVVKKHKSKKHAKDALAKVPGSGIRIQGLSYKTLVIGSQVLGYVTAVTGKDVALAMANNLTGYVPITSISQVLNQRIENLLAEDDTKEDEEEDIDLKALFHVGQWLRATVVSTGSDPSEGKSKRHIELSIDPQNVNGGLDADNLVVNSMIQASVRSVEDHGLVMDLGLSSSDVKGFISKKELGVGYELEKMQEGQVLMCLVTGKGSNGKVFKLSPDALRYSALVTEKPPVVSEAPTVEAFLPGTAVQILVTESAAGGIAGKVMGMVETTADLVHSGAGVKDLDVSKKYKLGSKVKGRIIWTLPNDDGSRRVGVSLLDTMLALPPPIVKLPENASPKQKLHAAEVSQSMALSTIINDATVTQVLPERGLFLSLPSSSGTTLSAFAHISQVSDKRIDVLSSSSGSHKLGSTHKARIISYNPVDNIYYVALKESVLAQTFLRLEDLPVGEVVSGTVARLILGGKSGITGILVKLSEGVTGLVPDVHLSDVQLQHPERKFREGFPIKARVLSVDLEKRHVRLTLKKSLVNDDADATIWKDYAGLEAGMESKGTIVNLLPAGAAVQFFGNVRAWLPVAEMGEGFIQDPKQQFRLGQTINARIVSVNAETQEMKVSCKQHDTFDDAQQNAWDDLACGSFVDGTVTVKGGESVELDLDNGLRGVLKLGHLADGETLKSHSALKRIRVSQKLTELLVLNKLERSHQILLSNKPSLLKAAKDRTLLRSFSDVKEGAVVAGFVRNITSEGVYVEFANGLVGLVPKSLVGSDMVGKPAFGLVENQTVRATVLSVDTVRQRFVLTMRESSDQASAAPKSKAAVADTLAMGQVTTATIASVKSTQLNVRLPDGAPGRLDVSEIFDSWEDVINTKAPLQMFKPNEELKVKVLGVHDAKNHRFLPISHRQSKVPTYELSAKPSRVQHGSEDLLSLDDIKVGSSQVVFVNNHGDNCVWVSLSPNVRGRIALMDLSEDVGKLQKLEKNFPVGSALRVKVKSVDIATGRLDFTATSGKDHTAALTLADLSTGMVIPGRVTKITERAVTVQLSDSLAGPVPLTELSDDFEQANTGLYNRNDIVRVCVLGVDIPNKKVFLSLRPSKVLSSSLPVRDPQVNTVSQLIAGQLVRGFIKHVSDRGVIVSLSSRVDAFVRISDLSDRYVKDWKSLVEVDQLVTGRVLTLESGSGGTNVQISLKASQVDGNYKAPLIIHDLAAGMVVTGKVRKVEDFGAFIDIDNTLPKLSGLCHRSEVASKRVEDVRKLYSEGDIVKAKVLSVDVEKRKISLGLKAQYFAESADAEEEEGDEDEMEGVQVEEESEDGGDAVGGVELEDGREVVSDDGEEVDAMEIVDEDEPTLATTGLKTSGFDWTGDAFEDDKNVGVSDSEPETSAPKKKKRSKPEIKVDMTGDLDKYGPRSSSDFERQLLGQPNNSSLWIQYMAFQLQLGEVQAARDLAERALRTIHIRETEEKANLWIAWMNLEVEYGDEEKVEEVFTRACEVSDGLEMHGKLASIYIASGKYGRAEDIFEKMIGNKAFRASPDVWLNYATFLLNTMKDPPRARALLSRALQSIPANEHRLLTAKFAALEFHSSEGDSERGRTIFEGLITEWPKWSSGWDMWTDLEISRLKSLGEEVDKMEARERVRALFGRMVAGKMKPRRAKFVFKRWLEFEEGGGGGEKREVERVKGLARGYVEGVKKGGEGEE</sequence>
<dbReference type="SMART" id="SM00316">
    <property type="entry name" value="S1"/>
    <property type="match status" value="12"/>
</dbReference>
<keyword evidence="2" id="KW-0690">Ribosome biogenesis</keyword>
<dbReference type="FunFam" id="2.40.50.140:FF:000103">
    <property type="entry name" value="protein RRP5 homolog"/>
    <property type="match status" value="3"/>
</dbReference>
<organism evidence="12 13">
    <name type="scientific">Meristemomyces frigidus</name>
    <dbReference type="NCBI Taxonomy" id="1508187"/>
    <lineage>
        <taxon>Eukaryota</taxon>
        <taxon>Fungi</taxon>
        <taxon>Dikarya</taxon>
        <taxon>Ascomycota</taxon>
        <taxon>Pezizomycotina</taxon>
        <taxon>Dothideomycetes</taxon>
        <taxon>Dothideomycetidae</taxon>
        <taxon>Mycosphaerellales</taxon>
        <taxon>Teratosphaeriaceae</taxon>
        <taxon>Meristemomyces</taxon>
    </lineage>
</organism>
<feature type="domain" description="S1 motif" evidence="11">
    <location>
        <begin position="1034"/>
        <end position="1110"/>
    </location>
</feature>
<feature type="domain" description="S1 motif" evidence="11">
    <location>
        <begin position="744"/>
        <end position="817"/>
    </location>
</feature>
<evidence type="ECO:0000259" key="11">
    <source>
        <dbReference type="PROSITE" id="PS50126"/>
    </source>
</evidence>
<comment type="subcellular location">
    <subcellularLocation>
        <location evidence="1">Nucleus</location>
        <location evidence="1">Nucleolus</location>
    </subcellularLocation>
</comment>
<dbReference type="GO" id="GO:0032040">
    <property type="term" value="C:small-subunit processome"/>
    <property type="evidence" value="ECO:0007669"/>
    <property type="project" value="TreeGrafter"/>
</dbReference>
<dbReference type="SUPFAM" id="SSF50249">
    <property type="entry name" value="Nucleic acid-binding proteins"/>
    <property type="match status" value="11"/>
</dbReference>
<dbReference type="FunFam" id="2.40.50.140:FF:000279">
    <property type="entry name" value="rRNA biogenesis protein rrp5"/>
    <property type="match status" value="1"/>
</dbReference>
<feature type="domain" description="S1 motif" evidence="11">
    <location>
        <begin position="464"/>
        <end position="542"/>
    </location>
</feature>
<name>A0AAN7TCJ5_9PEZI</name>
<feature type="domain" description="S1 motif" evidence="11">
    <location>
        <begin position="931"/>
        <end position="1007"/>
    </location>
</feature>
<feature type="region of interest" description="Disordered" evidence="10">
    <location>
        <begin position="1"/>
        <end position="65"/>
    </location>
</feature>
<evidence type="ECO:0000256" key="4">
    <source>
        <dbReference type="ARBA" id="ARBA00022553"/>
    </source>
</evidence>
<evidence type="ECO:0000256" key="3">
    <source>
        <dbReference type="ARBA" id="ARBA00022552"/>
    </source>
</evidence>
<feature type="domain" description="S1 motif" evidence="11">
    <location>
        <begin position="1127"/>
        <end position="1196"/>
    </location>
</feature>
<dbReference type="EMBL" id="JAVRRL010000067">
    <property type="protein sequence ID" value="KAK5109297.1"/>
    <property type="molecule type" value="Genomic_DNA"/>
</dbReference>
<feature type="region of interest" description="Disordered" evidence="10">
    <location>
        <begin position="1469"/>
        <end position="1512"/>
    </location>
</feature>
<dbReference type="Gene3D" id="2.40.50.140">
    <property type="entry name" value="Nucleic acid-binding proteins"/>
    <property type="match status" value="10"/>
</dbReference>
<dbReference type="FunFam" id="2.40.50.140:FF:000196">
    <property type="entry name" value="rRNA biogenesis protein RRP5"/>
    <property type="match status" value="1"/>
</dbReference>
<dbReference type="CDD" id="cd05697">
    <property type="entry name" value="S1_Rrp5_repeat_hs5"/>
    <property type="match status" value="1"/>
</dbReference>
<dbReference type="Pfam" id="PF23459">
    <property type="entry name" value="S1_RRP5"/>
    <property type="match status" value="3"/>
</dbReference>
<dbReference type="CDD" id="cd05706">
    <property type="entry name" value="S1_Rrp5_repeat_sc10"/>
    <property type="match status" value="1"/>
</dbReference>
<evidence type="ECO:0000256" key="7">
    <source>
        <dbReference type="ARBA" id="ARBA00055575"/>
    </source>
</evidence>
<evidence type="ECO:0000256" key="8">
    <source>
        <dbReference type="ARBA" id="ARBA00073619"/>
    </source>
</evidence>
<dbReference type="GO" id="GO:0003723">
    <property type="term" value="F:RNA binding"/>
    <property type="evidence" value="ECO:0007669"/>
    <property type="project" value="TreeGrafter"/>
</dbReference>
<feature type="domain" description="S1 motif" evidence="11">
    <location>
        <begin position="839"/>
        <end position="908"/>
    </location>
</feature>
<dbReference type="CDD" id="cd04461">
    <property type="entry name" value="S1_Rrp5_repeat_hs8_sc7"/>
    <property type="match status" value="1"/>
</dbReference>
<dbReference type="PANTHER" id="PTHR23270:SF10">
    <property type="entry name" value="PROTEIN RRP5 HOMOLOG"/>
    <property type="match status" value="1"/>
</dbReference>
<dbReference type="Gene3D" id="1.25.40.10">
    <property type="entry name" value="Tetratricopeptide repeat domain"/>
    <property type="match status" value="1"/>
</dbReference>
<dbReference type="FunFam" id="2.40.50.140:FF:000159">
    <property type="entry name" value="rRNA biogenesis protein rrp5"/>
    <property type="match status" value="1"/>
</dbReference>
<dbReference type="CDD" id="cd05702">
    <property type="entry name" value="S1_Rrp5_repeat_hs11_sc8"/>
    <property type="match status" value="1"/>
</dbReference>
<dbReference type="InterPro" id="IPR003107">
    <property type="entry name" value="HAT"/>
</dbReference>
<dbReference type="GO" id="GO:0006364">
    <property type="term" value="P:rRNA processing"/>
    <property type="evidence" value="ECO:0007669"/>
    <property type="project" value="UniProtKB-KW"/>
</dbReference>
<dbReference type="Pfam" id="PF00575">
    <property type="entry name" value="S1"/>
    <property type="match status" value="3"/>
</dbReference>
<dbReference type="CDD" id="cd05693">
    <property type="entry name" value="S1_Rrp5_repeat_hs1_sc1"/>
    <property type="match status" value="1"/>
</dbReference>
<feature type="domain" description="S1 motif" evidence="11">
    <location>
        <begin position="1221"/>
        <end position="1292"/>
    </location>
</feature>
<feature type="domain" description="S1 motif" evidence="11">
    <location>
        <begin position="559"/>
        <end position="634"/>
    </location>
</feature>
<feature type="domain" description="S1 motif" evidence="11">
    <location>
        <begin position="150"/>
        <end position="244"/>
    </location>
</feature>
<keyword evidence="3" id="KW-0698">rRNA processing</keyword>
<dbReference type="InterPro" id="IPR057302">
    <property type="entry name" value="Rrp5_S1"/>
</dbReference>
<dbReference type="InterPro" id="IPR003029">
    <property type="entry name" value="S1_domain"/>
</dbReference>
<dbReference type="SUPFAM" id="SSF48452">
    <property type="entry name" value="TPR-like"/>
    <property type="match status" value="2"/>
</dbReference>
<evidence type="ECO:0000256" key="9">
    <source>
        <dbReference type="ARBA" id="ARBA00076674"/>
    </source>
</evidence>
<accession>A0AAN7TCJ5</accession>
<dbReference type="FunFam" id="2.40.50.140:FF:000155">
    <property type="entry name" value="rRNA biogenesis protein RRP5"/>
    <property type="match status" value="1"/>
</dbReference>
<dbReference type="CDD" id="cd05703">
    <property type="entry name" value="S1_Rrp5_repeat_hs12_sc9"/>
    <property type="match status" value="1"/>
</dbReference>
<reference evidence="12" key="1">
    <citation type="submission" date="2023-08" db="EMBL/GenBank/DDBJ databases">
        <title>Black Yeasts Isolated from many extreme environments.</title>
        <authorList>
            <person name="Coleine C."/>
            <person name="Stajich J.E."/>
            <person name="Selbmann L."/>
        </authorList>
    </citation>
    <scope>NUCLEOTIDE SEQUENCE</scope>
    <source>
        <strain evidence="12">CCFEE 5401</strain>
    </source>
</reference>
<dbReference type="InterPro" id="IPR048058">
    <property type="entry name" value="Rrp5_S1_rpt_hs11_sc8"/>
</dbReference>
<keyword evidence="4" id="KW-0597">Phosphoprotein</keyword>
<comment type="caution">
    <text evidence="12">The sequence shown here is derived from an EMBL/GenBank/DDBJ whole genome shotgun (WGS) entry which is preliminary data.</text>
</comment>
<feature type="domain" description="S1 motif" evidence="11">
    <location>
        <begin position="260"/>
        <end position="340"/>
    </location>
</feature>
<proteinExistence type="predicted"/>
<dbReference type="InterPro" id="IPR057301">
    <property type="entry name" value="Rrp5_OB_4th"/>
</dbReference>
<evidence type="ECO:0000313" key="13">
    <source>
        <dbReference type="Proteomes" id="UP001310890"/>
    </source>
</evidence>
<dbReference type="InterPro" id="IPR012340">
    <property type="entry name" value="NA-bd_OB-fold"/>
</dbReference>
<evidence type="ECO:0000256" key="2">
    <source>
        <dbReference type="ARBA" id="ARBA00022517"/>
    </source>
</evidence>
<keyword evidence="5" id="KW-0677">Repeat</keyword>
<dbReference type="InterPro" id="IPR011990">
    <property type="entry name" value="TPR-like_helical_dom_sf"/>
</dbReference>